<protein>
    <submittedName>
        <fullName evidence="2">Uncharacterized protein</fullName>
    </submittedName>
</protein>
<evidence type="ECO:0000313" key="2">
    <source>
        <dbReference type="EMBL" id="KAF2192629.1"/>
    </source>
</evidence>
<sequence>MIFTVKDKIHLSANLLQRWQTLRKEIHMQTTGTSQHRPPTKNSSTSSVAESLSGSTPSINTIIHRPKKSPATSASGNKADNKSTGVTPAVVPTVQQPSVLTKEPRTPTSSTAPNVHPTMDDYDPDFDIAHYSGNLAGLSVARSNGRTVRILYPIHLEKTLTRLKIIYPRLKAIRKTTRTGTPQLARKIARPETSWVPQRSSLLKLPW</sequence>
<dbReference type="Proteomes" id="UP000800200">
    <property type="component" value="Unassembled WGS sequence"/>
</dbReference>
<proteinExistence type="predicted"/>
<dbReference type="EMBL" id="ML994615">
    <property type="protein sequence ID" value="KAF2192629.1"/>
    <property type="molecule type" value="Genomic_DNA"/>
</dbReference>
<keyword evidence="3" id="KW-1185">Reference proteome</keyword>
<evidence type="ECO:0000256" key="1">
    <source>
        <dbReference type="SAM" id="MobiDB-lite"/>
    </source>
</evidence>
<evidence type="ECO:0000313" key="3">
    <source>
        <dbReference type="Proteomes" id="UP000800200"/>
    </source>
</evidence>
<organism evidence="2 3">
    <name type="scientific">Zopfia rhizophila CBS 207.26</name>
    <dbReference type="NCBI Taxonomy" id="1314779"/>
    <lineage>
        <taxon>Eukaryota</taxon>
        <taxon>Fungi</taxon>
        <taxon>Dikarya</taxon>
        <taxon>Ascomycota</taxon>
        <taxon>Pezizomycotina</taxon>
        <taxon>Dothideomycetes</taxon>
        <taxon>Dothideomycetes incertae sedis</taxon>
        <taxon>Zopfiaceae</taxon>
        <taxon>Zopfia</taxon>
    </lineage>
</organism>
<reference evidence="2" key="1">
    <citation type="journal article" date="2020" name="Stud. Mycol.">
        <title>101 Dothideomycetes genomes: a test case for predicting lifestyles and emergence of pathogens.</title>
        <authorList>
            <person name="Haridas S."/>
            <person name="Albert R."/>
            <person name="Binder M."/>
            <person name="Bloem J."/>
            <person name="Labutti K."/>
            <person name="Salamov A."/>
            <person name="Andreopoulos B."/>
            <person name="Baker S."/>
            <person name="Barry K."/>
            <person name="Bills G."/>
            <person name="Bluhm B."/>
            <person name="Cannon C."/>
            <person name="Castanera R."/>
            <person name="Culley D."/>
            <person name="Daum C."/>
            <person name="Ezra D."/>
            <person name="Gonzalez J."/>
            <person name="Henrissat B."/>
            <person name="Kuo A."/>
            <person name="Liang C."/>
            <person name="Lipzen A."/>
            <person name="Lutzoni F."/>
            <person name="Magnuson J."/>
            <person name="Mondo S."/>
            <person name="Nolan M."/>
            <person name="Ohm R."/>
            <person name="Pangilinan J."/>
            <person name="Park H.-J."/>
            <person name="Ramirez L."/>
            <person name="Alfaro M."/>
            <person name="Sun H."/>
            <person name="Tritt A."/>
            <person name="Yoshinaga Y."/>
            <person name="Zwiers L.-H."/>
            <person name="Turgeon B."/>
            <person name="Goodwin S."/>
            <person name="Spatafora J."/>
            <person name="Crous P."/>
            <person name="Grigoriev I."/>
        </authorList>
    </citation>
    <scope>NUCLEOTIDE SEQUENCE</scope>
    <source>
        <strain evidence="2">CBS 207.26</strain>
    </source>
</reference>
<accession>A0A6A6EPD6</accession>
<feature type="region of interest" description="Disordered" evidence="1">
    <location>
        <begin position="28"/>
        <end position="119"/>
    </location>
</feature>
<feature type="compositionally biased region" description="Polar residues" evidence="1">
    <location>
        <begin position="28"/>
        <end position="61"/>
    </location>
</feature>
<name>A0A6A6EPD6_9PEZI</name>
<dbReference type="AlphaFoldDB" id="A0A6A6EPD6"/>
<feature type="compositionally biased region" description="Low complexity" evidence="1">
    <location>
        <begin position="83"/>
        <end position="99"/>
    </location>
</feature>
<gene>
    <name evidence="2" type="ORF">K469DRAFT_315614</name>
</gene>